<dbReference type="EMBL" id="JBHUHF010000001">
    <property type="protein sequence ID" value="MFD2024669.1"/>
    <property type="molecule type" value="Genomic_DNA"/>
</dbReference>
<reference evidence="3" key="1">
    <citation type="journal article" date="2019" name="Int. J. Syst. Evol. Microbiol.">
        <title>The Global Catalogue of Microorganisms (GCM) 10K type strain sequencing project: providing services to taxonomists for standard genome sequencing and annotation.</title>
        <authorList>
            <consortium name="The Broad Institute Genomics Platform"/>
            <consortium name="The Broad Institute Genome Sequencing Center for Infectious Disease"/>
            <person name="Wu L."/>
            <person name="Ma J."/>
        </authorList>
    </citation>
    <scope>NUCLEOTIDE SEQUENCE [LARGE SCALE GENOMIC DNA]</scope>
    <source>
        <strain evidence="3">CCM 7043</strain>
    </source>
</reference>
<protein>
    <submittedName>
        <fullName evidence="2">Uncharacterized protein</fullName>
    </submittedName>
</protein>
<organism evidence="2 3">
    <name type="scientific">Promicromonospora aerolata</name>
    <dbReference type="NCBI Taxonomy" id="195749"/>
    <lineage>
        <taxon>Bacteria</taxon>
        <taxon>Bacillati</taxon>
        <taxon>Actinomycetota</taxon>
        <taxon>Actinomycetes</taxon>
        <taxon>Micrococcales</taxon>
        <taxon>Promicromonosporaceae</taxon>
        <taxon>Promicromonospora</taxon>
    </lineage>
</organism>
<dbReference type="Proteomes" id="UP001597338">
    <property type="component" value="Unassembled WGS sequence"/>
</dbReference>
<dbReference type="RefSeq" id="WP_377196604.1">
    <property type="nucleotide sequence ID" value="NZ_JBHUHF010000001.1"/>
</dbReference>
<keyword evidence="1" id="KW-0472">Membrane</keyword>
<gene>
    <name evidence="2" type="ORF">ACFSL2_04020</name>
</gene>
<comment type="caution">
    <text evidence="2">The sequence shown here is derived from an EMBL/GenBank/DDBJ whole genome shotgun (WGS) entry which is preliminary data.</text>
</comment>
<name>A0ABW4V482_9MICO</name>
<sequence length="246" mass="25529">MSSPDGIPSESAPRRKRRGRRTVLLAIATVAVVGVGTAGAVFAATANDTTPWGGAAPLQPFPLVQPERLLVPDGTVPTGHVRVPELREGLDAEELGHAAIDATTAEWIESLQTAVRNDPNFGSVAISADRATVTITWFSEPSATLRAQIDAAPADVEVVVQSAAFRTGELQDLVLKAMRPGLVPGVQVTTGGPENDGSGLRLTILELPAGQTLEDVGHDIATALERTDVPISVEVSGPVTAISGTR</sequence>
<keyword evidence="1" id="KW-1133">Transmembrane helix</keyword>
<proteinExistence type="predicted"/>
<keyword evidence="3" id="KW-1185">Reference proteome</keyword>
<accession>A0ABW4V482</accession>
<evidence type="ECO:0000256" key="1">
    <source>
        <dbReference type="SAM" id="Phobius"/>
    </source>
</evidence>
<evidence type="ECO:0000313" key="3">
    <source>
        <dbReference type="Proteomes" id="UP001597338"/>
    </source>
</evidence>
<feature type="transmembrane region" description="Helical" evidence="1">
    <location>
        <begin position="23"/>
        <end position="44"/>
    </location>
</feature>
<keyword evidence="1" id="KW-0812">Transmembrane</keyword>
<evidence type="ECO:0000313" key="2">
    <source>
        <dbReference type="EMBL" id="MFD2024669.1"/>
    </source>
</evidence>